<dbReference type="PANTHER" id="PTHR10366">
    <property type="entry name" value="NAD DEPENDENT EPIMERASE/DEHYDRATASE"/>
    <property type="match status" value="1"/>
</dbReference>
<dbReference type="Gene3D" id="3.40.50.720">
    <property type="entry name" value="NAD(P)-binding Rossmann-like Domain"/>
    <property type="match status" value="3"/>
</dbReference>
<dbReference type="Pfam" id="PF01370">
    <property type="entry name" value="Epimerase"/>
    <property type="match status" value="2"/>
</dbReference>
<dbReference type="InterPro" id="IPR016040">
    <property type="entry name" value="NAD(P)-bd_dom"/>
</dbReference>
<evidence type="ECO:0000259" key="2">
    <source>
        <dbReference type="Pfam" id="PF01370"/>
    </source>
</evidence>
<dbReference type="Pfam" id="PF16363">
    <property type="entry name" value="GDP_Man_Dehyd"/>
    <property type="match status" value="1"/>
</dbReference>
<dbReference type="AlphaFoldDB" id="A0A1D6GEP1"/>
<dbReference type="EMBL" id="CM000781">
    <property type="protein sequence ID" value="AQK62048.1"/>
    <property type="molecule type" value="Genomic_DNA"/>
</dbReference>
<dbReference type="PaxDb" id="4577-GRMZM2G410865_P01"/>
<reference evidence="4" key="1">
    <citation type="submission" date="2015-12" db="EMBL/GenBank/DDBJ databases">
        <title>Update maize B73 reference genome by single molecule sequencing technologies.</title>
        <authorList>
            <consortium name="Maize Genome Sequencing Project"/>
            <person name="Ware D."/>
        </authorList>
    </citation>
    <scope>NUCLEOTIDE SEQUENCE</scope>
    <source>
        <tissue evidence="4">Seedling</tissue>
    </source>
</reference>
<feature type="domain" description="NAD-dependent epimerase/dehydratase" evidence="2">
    <location>
        <begin position="276"/>
        <end position="407"/>
    </location>
</feature>
<dbReference type="eggNOG" id="KOG1502">
    <property type="taxonomic scope" value="Eukaryota"/>
</dbReference>
<dbReference type="InParanoid" id="A0A1D6GEP1"/>
<dbReference type="GO" id="GO:0016491">
    <property type="term" value="F:oxidoreductase activity"/>
    <property type="evidence" value="ECO:0007669"/>
    <property type="project" value="UniProtKB-KW"/>
</dbReference>
<dbReference type="PANTHER" id="PTHR10366:SF659">
    <property type="entry name" value="NAD-DEPENDENT EPIMERASE_DEHYDRATASE DOMAIN-CONTAINING PROTEIN"/>
    <property type="match status" value="1"/>
</dbReference>
<gene>
    <name evidence="4" type="ORF">ZEAMMB73_Zm00001d012981</name>
</gene>
<dbReference type="InterPro" id="IPR036291">
    <property type="entry name" value="NAD(P)-bd_dom_sf"/>
</dbReference>
<dbReference type="OMA" id="IDERSWS"/>
<sequence>MAGETVLVTGASGFIGSTLVRLLLGRGYNVHAGVLNPDDGAETEHLLAMAAGAGAGEGRLRIFRGDLLDDAARGCSGVFHLASPCTVDPVSDPQVWYPVSKTLAEKAAWRFAEENGLDVVVVNPMSVLGQIIPPTINSSMSVLLRLLQGCTEEYKDIWMGVVHVEDVALAHLLVFENPSASGRHICAESISHLSDFAAKLAELYPNNKVPKFPKDTQPGLVRAEAGVASKKLVELGLQFSPLEKIIRDAVESLKTKGEEGHCGRAMASVEGKRETVLVTGASGFIGSTLVGLLLDRGYNVHASVLNPDDKAETEHLVALGAGAGEGRLRVFPGDLLDGAALMAAARGCSGVFHLATPCTVYPVSDPQGQMVVPAVEGTLNVLRAAKEARTVRRVVVTSSSSAIIPSPAWPAGEPRDERCWADVDYCKKNEHDRAPTPATRCVE</sequence>
<evidence type="ECO:0000259" key="3">
    <source>
        <dbReference type="Pfam" id="PF16363"/>
    </source>
</evidence>
<proteinExistence type="predicted"/>
<organism evidence="4">
    <name type="scientific">Zea mays</name>
    <name type="common">Maize</name>
    <dbReference type="NCBI Taxonomy" id="4577"/>
    <lineage>
        <taxon>Eukaryota</taxon>
        <taxon>Viridiplantae</taxon>
        <taxon>Streptophyta</taxon>
        <taxon>Embryophyta</taxon>
        <taxon>Tracheophyta</taxon>
        <taxon>Spermatophyta</taxon>
        <taxon>Magnoliopsida</taxon>
        <taxon>Liliopsida</taxon>
        <taxon>Poales</taxon>
        <taxon>Poaceae</taxon>
        <taxon>PACMAD clade</taxon>
        <taxon>Panicoideae</taxon>
        <taxon>Andropogonodae</taxon>
        <taxon>Andropogoneae</taxon>
        <taxon>Tripsacinae</taxon>
        <taxon>Zea</taxon>
    </lineage>
</organism>
<dbReference type="ExpressionAtlas" id="A0A1D6GEP1">
    <property type="expression patterns" value="baseline and differential"/>
</dbReference>
<dbReference type="SUPFAM" id="SSF51735">
    <property type="entry name" value="NAD(P)-binding Rossmann-fold domains"/>
    <property type="match status" value="2"/>
</dbReference>
<feature type="domain" description="NAD-dependent epimerase/dehydratase" evidence="2">
    <location>
        <begin position="87"/>
        <end position="181"/>
    </location>
</feature>
<dbReference type="InterPro" id="IPR001509">
    <property type="entry name" value="Epimerase_deHydtase"/>
</dbReference>
<dbReference type="SMR" id="A0A1D6GEP1"/>
<keyword evidence="1" id="KW-0560">Oxidoreductase</keyword>
<evidence type="ECO:0000313" key="4">
    <source>
        <dbReference type="EMBL" id="AQK62048.1"/>
    </source>
</evidence>
<name>A0A1D6GEP1_MAIZE</name>
<dbReference type="STRING" id="4577.A0A1D6GEP1"/>
<feature type="domain" description="NAD(P)-binding" evidence="3">
    <location>
        <begin position="7"/>
        <end position="71"/>
    </location>
</feature>
<protein>
    <submittedName>
        <fullName evidence="4">NAD(P)-binding Rossmann-fold superfamily protein</fullName>
    </submittedName>
</protein>
<dbReference type="InterPro" id="IPR050425">
    <property type="entry name" value="NAD(P)_dehydrat-like"/>
</dbReference>
<evidence type="ECO:0000256" key="1">
    <source>
        <dbReference type="ARBA" id="ARBA00023002"/>
    </source>
</evidence>
<accession>A0A1D6GEP1</accession>